<feature type="non-terminal residue" evidence="9">
    <location>
        <position position="1"/>
    </location>
</feature>
<dbReference type="InterPro" id="IPR004046">
    <property type="entry name" value="GST_C"/>
</dbReference>
<dbReference type="InterPro" id="IPR036249">
    <property type="entry name" value="Thioredoxin-like_sf"/>
</dbReference>
<dbReference type="Pfam" id="PF02798">
    <property type="entry name" value="GST_N"/>
    <property type="match status" value="1"/>
</dbReference>
<dbReference type="InterPro" id="IPR004045">
    <property type="entry name" value="Glutathione_S-Trfase_N"/>
</dbReference>
<comment type="subunit">
    <text evidence="3">Homodimer.</text>
</comment>
<dbReference type="SUPFAM" id="SSF47616">
    <property type="entry name" value="GST C-terminal domain-like"/>
    <property type="match status" value="1"/>
</dbReference>
<dbReference type="PANTHER" id="PTHR11571">
    <property type="entry name" value="GLUTATHIONE S-TRANSFERASE"/>
    <property type="match status" value="1"/>
</dbReference>
<proteinExistence type="evidence at transcript level"/>
<feature type="domain" description="GST C-terminal" evidence="8">
    <location>
        <begin position="65"/>
        <end position="197"/>
    </location>
</feature>
<dbReference type="PROSITE" id="PS50405">
    <property type="entry name" value="GST_CTER"/>
    <property type="match status" value="1"/>
</dbReference>
<protein>
    <recommendedName>
        <fullName evidence="4">glutathione transferase</fullName>
        <ecNumber evidence="4">2.5.1.18</ecNumber>
    </recommendedName>
</protein>
<comment type="catalytic activity">
    <reaction evidence="6">
        <text>RX + glutathione = an S-substituted glutathione + a halide anion + H(+)</text>
        <dbReference type="Rhea" id="RHEA:16437"/>
        <dbReference type="ChEBI" id="CHEBI:15378"/>
        <dbReference type="ChEBI" id="CHEBI:16042"/>
        <dbReference type="ChEBI" id="CHEBI:17792"/>
        <dbReference type="ChEBI" id="CHEBI:57925"/>
        <dbReference type="ChEBI" id="CHEBI:90779"/>
        <dbReference type="EC" id="2.5.1.18"/>
    </reaction>
</comment>
<feature type="domain" description="GST N-terminal" evidence="7">
    <location>
        <begin position="1"/>
        <end position="63"/>
    </location>
</feature>
<dbReference type="PANTHER" id="PTHR11571:SF222">
    <property type="entry name" value="GLUTATHIONE TRANSFERASE"/>
    <property type="match status" value="1"/>
</dbReference>
<keyword evidence="5 9" id="KW-0808">Transferase</keyword>
<evidence type="ECO:0000256" key="1">
    <source>
        <dbReference type="ARBA" id="ARBA00003701"/>
    </source>
</evidence>
<dbReference type="InterPro" id="IPR050213">
    <property type="entry name" value="GST_superfamily"/>
</dbReference>
<dbReference type="Pfam" id="PF14497">
    <property type="entry name" value="GST_C_3"/>
    <property type="match status" value="1"/>
</dbReference>
<sequence>FEERRYTTIAASDFDKSEWALEKANNKLNLAFPNLPYLVDGSVKLSQSHAIMRYLGRKFNLIGTTEIELAHCELVEQQIADLRTAFMKLCYSPSFERLQEGTCSKADCLGVLNGGFIDRFAHMLQEISAFLGERKWFLNEKLTYVDFLAYELLFQMYVWNSSVFKNVTNLTDFITRFEALPQISAYMKTDSYIKWPFNNIMASYGSRNQVCPF</sequence>
<comment type="similarity">
    <text evidence="2">Belongs to the GST superfamily. Mu family.</text>
</comment>
<evidence type="ECO:0000259" key="8">
    <source>
        <dbReference type="PROSITE" id="PS50405"/>
    </source>
</evidence>
<reference evidence="9" key="1">
    <citation type="journal article" date="2010" name="Parasit. Vectors">
        <title>Gene-knockdown in the honey bee mite Varroa destructor by a non-invasive approach: studies on a glutathione S-transferase.</title>
        <authorList>
            <person name="Campbell E.M."/>
            <person name="Budge G.E."/>
            <person name="Bowman A.S."/>
        </authorList>
    </citation>
    <scope>NUCLEOTIDE SEQUENCE</scope>
    <source>
        <tissue evidence="9">Whole organism</tissue>
    </source>
</reference>
<dbReference type="FunFam" id="1.20.1050.10:FF:000101">
    <property type="entry name" value="Glutathione S-transferase Mu 4"/>
    <property type="match status" value="1"/>
</dbReference>
<organism evidence="9">
    <name type="scientific">Varroa destructor</name>
    <name type="common">Honeybee mite</name>
    <dbReference type="NCBI Taxonomy" id="109461"/>
    <lineage>
        <taxon>Eukaryota</taxon>
        <taxon>Metazoa</taxon>
        <taxon>Ecdysozoa</taxon>
        <taxon>Arthropoda</taxon>
        <taxon>Chelicerata</taxon>
        <taxon>Arachnida</taxon>
        <taxon>Acari</taxon>
        <taxon>Parasitiformes</taxon>
        <taxon>Mesostigmata</taxon>
        <taxon>Gamasina</taxon>
        <taxon>Dermanyssoidea</taxon>
        <taxon>Varroidae</taxon>
        <taxon>Varroa</taxon>
    </lineage>
</organism>
<gene>
    <name evidence="9" type="primary">gst-mu1</name>
</gene>
<feature type="non-terminal residue" evidence="9">
    <location>
        <position position="213"/>
    </location>
</feature>
<dbReference type="InterPro" id="IPR036282">
    <property type="entry name" value="Glutathione-S-Trfase_C_sf"/>
</dbReference>
<evidence type="ECO:0000256" key="2">
    <source>
        <dbReference type="ARBA" id="ARBA00005861"/>
    </source>
</evidence>
<name>E1XUD3_VARDE</name>
<dbReference type="GO" id="GO:0006749">
    <property type="term" value="P:glutathione metabolic process"/>
    <property type="evidence" value="ECO:0007669"/>
    <property type="project" value="TreeGrafter"/>
</dbReference>
<dbReference type="EC" id="2.5.1.18" evidence="4"/>
<evidence type="ECO:0000313" key="9">
    <source>
        <dbReference type="EMBL" id="CBV65837.1"/>
    </source>
</evidence>
<dbReference type="EMBL" id="FR668088">
    <property type="protein sequence ID" value="CBV65837.1"/>
    <property type="molecule type" value="mRNA"/>
</dbReference>
<accession>E1XUD3</accession>
<dbReference type="PROSITE" id="PS50404">
    <property type="entry name" value="GST_NTER"/>
    <property type="match status" value="1"/>
</dbReference>
<comment type="function">
    <text evidence="1">Conjugation of reduced glutathione to a wide number of exogenous and endogenous hydrophobic electrophiles.</text>
</comment>
<evidence type="ECO:0000256" key="4">
    <source>
        <dbReference type="ARBA" id="ARBA00012452"/>
    </source>
</evidence>
<evidence type="ECO:0000256" key="3">
    <source>
        <dbReference type="ARBA" id="ARBA00011738"/>
    </source>
</evidence>
<evidence type="ECO:0000256" key="5">
    <source>
        <dbReference type="ARBA" id="ARBA00022679"/>
    </source>
</evidence>
<dbReference type="InterPro" id="IPR010987">
    <property type="entry name" value="Glutathione-S-Trfase_C-like"/>
</dbReference>
<dbReference type="AlphaFoldDB" id="E1XUD3"/>
<dbReference type="GO" id="GO:0004364">
    <property type="term" value="F:glutathione transferase activity"/>
    <property type="evidence" value="ECO:0007669"/>
    <property type="project" value="UniProtKB-EC"/>
</dbReference>
<dbReference type="Gene3D" id="1.20.1050.10">
    <property type="match status" value="1"/>
</dbReference>
<evidence type="ECO:0000259" key="7">
    <source>
        <dbReference type="PROSITE" id="PS50404"/>
    </source>
</evidence>
<dbReference type="GO" id="GO:0042178">
    <property type="term" value="P:xenobiotic catabolic process"/>
    <property type="evidence" value="ECO:0007669"/>
    <property type="project" value="UniProtKB-ARBA"/>
</dbReference>
<dbReference type="Gene3D" id="3.40.30.10">
    <property type="entry name" value="Glutaredoxin"/>
    <property type="match status" value="1"/>
</dbReference>
<evidence type="ECO:0000256" key="6">
    <source>
        <dbReference type="ARBA" id="ARBA00047960"/>
    </source>
</evidence>
<dbReference type="SUPFAM" id="SSF52833">
    <property type="entry name" value="Thioredoxin-like"/>
    <property type="match status" value="1"/>
</dbReference>